<accession>A0A0A8XX91</accession>
<evidence type="ECO:0000313" key="1">
    <source>
        <dbReference type="EMBL" id="JAD17280.1"/>
    </source>
</evidence>
<name>A0A0A8XX91_ARUDO</name>
<reference evidence="1" key="2">
    <citation type="journal article" date="2015" name="Data Brief">
        <title>Shoot transcriptome of the giant reed, Arundo donax.</title>
        <authorList>
            <person name="Barrero R.A."/>
            <person name="Guerrero F.D."/>
            <person name="Moolhuijzen P."/>
            <person name="Goolsby J.A."/>
            <person name="Tidwell J."/>
            <person name="Bellgard S.E."/>
            <person name="Bellgard M.I."/>
        </authorList>
    </citation>
    <scope>NUCLEOTIDE SEQUENCE</scope>
    <source>
        <tissue evidence="1">Shoot tissue taken approximately 20 cm above the soil surface</tissue>
    </source>
</reference>
<sequence length="73" mass="8309">MFVSRLLVARYDTSSLEQGPWKGQNSLTIFTSQGASHNWQMLGVTNWGCESRLHLNTIQLHNYKETLSANLDI</sequence>
<protein>
    <submittedName>
        <fullName evidence="1">Uncharacterized protein</fullName>
    </submittedName>
</protein>
<reference evidence="1" key="1">
    <citation type="submission" date="2014-09" db="EMBL/GenBank/DDBJ databases">
        <authorList>
            <person name="Magalhaes I.L.F."/>
            <person name="Oliveira U."/>
            <person name="Santos F.R."/>
            <person name="Vidigal T.H.D.A."/>
            <person name="Brescovit A.D."/>
            <person name="Santos A.J."/>
        </authorList>
    </citation>
    <scope>NUCLEOTIDE SEQUENCE</scope>
    <source>
        <tissue evidence="1">Shoot tissue taken approximately 20 cm above the soil surface</tissue>
    </source>
</reference>
<organism evidence="1">
    <name type="scientific">Arundo donax</name>
    <name type="common">Giant reed</name>
    <name type="synonym">Donax arundinaceus</name>
    <dbReference type="NCBI Taxonomy" id="35708"/>
    <lineage>
        <taxon>Eukaryota</taxon>
        <taxon>Viridiplantae</taxon>
        <taxon>Streptophyta</taxon>
        <taxon>Embryophyta</taxon>
        <taxon>Tracheophyta</taxon>
        <taxon>Spermatophyta</taxon>
        <taxon>Magnoliopsida</taxon>
        <taxon>Liliopsida</taxon>
        <taxon>Poales</taxon>
        <taxon>Poaceae</taxon>
        <taxon>PACMAD clade</taxon>
        <taxon>Arundinoideae</taxon>
        <taxon>Arundineae</taxon>
        <taxon>Arundo</taxon>
    </lineage>
</organism>
<dbReference type="EMBL" id="GBRH01280615">
    <property type="protein sequence ID" value="JAD17280.1"/>
    <property type="molecule type" value="Transcribed_RNA"/>
</dbReference>
<proteinExistence type="predicted"/>
<dbReference type="AlphaFoldDB" id="A0A0A8XX91"/>